<dbReference type="AlphaFoldDB" id="A0A0F8Z9N1"/>
<name>A0A0F8Z9N1_9ZZZZ</name>
<dbReference type="InterPro" id="IPR011518">
    <property type="entry name" value="Transposase_36"/>
</dbReference>
<dbReference type="Pfam" id="PF07592">
    <property type="entry name" value="DDE_Tnp_ISAZ013"/>
    <property type="match status" value="1"/>
</dbReference>
<reference evidence="1" key="1">
    <citation type="journal article" date="2015" name="Nature">
        <title>Complex archaea that bridge the gap between prokaryotes and eukaryotes.</title>
        <authorList>
            <person name="Spang A."/>
            <person name="Saw J.H."/>
            <person name="Jorgensen S.L."/>
            <person name="Zaremba-Niedzwiedzka K."/>
            <person name="Martijn J."/>
            <person name="Lind A.E."/>
            <person name="van Eijk R."/>
            <person name="Schleper C."/>
            <person name="Guy L."/>
            <person name="Ettema T.J."/>
        </authorList>
    </citation>
    <scope>NUCLEOTIDE SEQUENCE</scope>
</reference>
<organism evidence="1">
    <name type="scientific">marine sediment metagenome</name>
    <dbReference type="NCBI Taxonomy" id="412755"/>
    <lineage>
        <taxon>unclassified sequences</taxon>
        <taxon>metagenomes</taxon>
        <taxon>ecological metagenomes</taxon>
    </lineage>
</organism>
<proteinExistence type="predicted"/>
<protein>
    <recommendedName>
        <fullName evidence="2">ISAzo13 family transposase</fullName>
    </recommendedName>
</protein>
<evidence type="ECO:0000313" key="1">
    <source>
        <dbReference type="EMBL" id="KKK90423.1"/>
    </source>
</evidence>
<accession>A0A0F8Z9N1</accession>
<comment type="caution">
    <text evidence="1">The sequence shown here is derived from an EMBL/GenBank/DDBJ whole genome shotgun (WGS) entry which is preliminary data.</text>
</comment>
<evidence type="ECO:0008006" key="2">
    <source>
        <dbReference type="Google" id="ProtNLM"/>
    </source>
</evidence>
<dbReference type="EMBL" id="LAZR01049109">
    <property type="protein sequence ID" value="KKK90423.1"/>
    <property type="molecule type" value="Genomic_DNA"/>
</dbReference>
<dbReference type="NCBIfam" id="NF033519">
    <property type="entry name" value="transpos_ISAzo13"/>
    <property type="match status" value="1"/>
</dbReference>
<sequence>MKHETGGDPISGLKWTRKTTEKIAKELGKLHIEVSPNTVGRLLKSLGYSLRLNNKRLESGNKNPPKRRIRNQQFEYIAQIREAFEREGNPVISVDTKKKELIGNFKNGGQTWEKQPLSVYDHDFRSDAQALAVPFGIYDLQANSGYVCVGLSADTPAFAVDSIDHWWINEGAKRYPGARDLLILADCGGSNGARSRVWKYRIQKQLSDTHRLTVNVSHYPPGASKWNPIEHRLFSEISKNWAGRPLRNLQTMLNSIRTTTTSTGLQVRAHFVRRKYKKGVKIPEREMRTLSLLRKETLPDWNYSICPSKGELIVE</sequence>
<gene>
    <name evidence="1" type="ORF">LCGC14_2723160</name>
</gene>